<evidence type="ECO:0000256" key="9">
    <source>
        <dbReference type="ARBA" id="ARBA00022989"/>
    </source>
</evidence>
<feature type="transmembrane region" description="Helical" evidence="14">
    <location>
        <begin position="89"/>
        <end position="108"/>
    </location>
</feature>
<evidence type="ECO:0000256" key="7">
    <source>
        <dbReference type="ARBA" id="ARBA00022692"/>
    </source>
</evidence>
<dbReference type="PANTHER" id="PTHR40255:SF1">
    <property type="entry name" value="PROTOPORPHYRINOGEN IX OXIDASE"/>
    <property type="match status" value="1"/>
</dbReference>
<keyword evidence="8 14" id="KW-0479">Metal-binding</keyword>
<accession>A0A4Z1R9Y4</accession>
<evidence type="ECO:0000256" key="6">
    <source>
        <dbReference type="ARBA" id="ARBA00022617"/>
    </source>
</evidence>
<dbReference type="EMBL" id="SPUH01000001">
    <property type="protein sequence ID" value="TKS53518.1"/>
    <property type="molecule type" value="Genomic_DNA"/>
</dbReference>
<keyword evidence="9 14" id="KW-1133">Transmembrane helix</keyword>
<comment type="subcellular location">
    <subcellularLocation>
        <location evidence="1 14">Cell membrane</location>
        <topology evidence="1 14">Multi-pass membrane protein</topology>
    </subcellularLocation>
</comment>
<dbReference type="PIRSF" id="PIRSF004638">
    <property type="entry name" value="UCP004638"/>
    <property type="match status" value="1"/>
</dbReference>
<sequence length="150" mass="16742">MQAYFWVKTFHLVFVIAFMAAAFYLPRILVNIAEAGAEPAVRDRLVLMGRRLYRFGHMMSGLALVLGLVLWLGYRMFAGFPTMVGSGTGWLHAKLLLVVLLMVHFVIAGRWLKGAGAGRAVPSSRALRWFNELPVLGLIVVVWLVLAKPF</sequence>
<evidence type="ECO:0000313" key="17">
    <source>
        <dbReference type="Proteomes" id="UP000298681"/>
    </source>
</evidence>
<dbReference type="GO" id="GO:0070818">
    <property type="term" value="F:protoporphyrinogen oxidase activity"/>
    <property type="evidence" value="ECO:0007669"/>
    <property type="project" value="UniProtKB-UniRule"/>
</dbReference>
<evidence type="ECO:0000256" key="15">
    <source>
        <dbReference type="PIRNR" id="PIRNR004638"/>
    </source>
</evidence>
<dbReference type="EC" id="1.3.99.-" evidence="14 15"/>
<feature type="transmembrane region" description="Helical" evidence="14">
    <location>
        <begin position="129"/>
        <end position="146"/>
    </location>
</feature>
<comment type="subunit">
    <text evidence="14">Homodimer.</text>
</comment>
<comment type="pathway">
    <text evidence="2 14 15">Porphyrin-containing compound metabolism; protoporphyrin-IX biosynthesis; protoporphyrin-IX from protoporphyrinogen-IX: step 1/1.</text>
</comment>
<dbReference type="AlphaFoldDB" id="A0A4Z1R9Y4"/>
<name>A0A4Z1R9Y4_9GAMM</name>
<keyword evidence="11 14" id="KW-0408">Iron</keyword>
<keyword evidence="6 14" id="KW-0349">Heme</keyword>
<evidence type="ECO:0000256" key="14">
    <source>
        <dbReference type="HAMAP-Rule" id="MF_02239"/>
    </source>
</evidence>
<feature type="transmembrane region" description="Helical" evidence="14">
    <location>
        <begin position="6"/>
        <end position="25"/>
    </location>
</feature>
<keyword evidence="12 14" id="KW-0472">Membrane</keyword>
<dbReference type="UniPathway" id="UPA00251">
    <property type="reaction ID" value="UER00324"/>
</dbReference>
<feature type="binding site" description="axial binding residue" evidence="14">
    <location>
        <position position="94"/>
    </location>
    <ligand>
        <name>heme</name>
        <dbReference type="ChEBI" id="CHEBI:30413"/>
    </ligand>
    <ligandPart>
        <name>Fe</name>
        <dbReference type="ChEBI" id="CHEBI:18248"/>
    </ligandPart>
</feature>
<keyword evidence="10 14" id="KW-0560">Oxidoreductase</keyword>
<dbReference type="GO" id="GO:0005886">
    <property type="term" value="C:plasma membrane"/>
    <property type="evidence" value="ECO:0007669"/>
    <property type="project" value="UniProtKB-SubCell"/>
</dbReference>
<proteinExistence type="inferred from homology"/>
<evidence type="ECO:0000256" key="2">
    <source>
        <dbReference type="ARBA" id="ARBA00005073"/>
    </source>
</evidence>
<evidence type="ECO:0000256" key="10">
    <source>
        <dbReference type="ARBA" id="ARBA00023002"/>
    </source>
</evidence>
<dbReference type="Proteomes" id="UP000298681">
    <property type="component" value="Unassembled WGS sequence"/>
</dbReference>
<dbReference type="PANTHER" id="PTHR40255">
    <property type="entry name" value="UPF0093 MEMBRANE PROTEIN SLR1790"/>
    <property type="match status" value="1"/>
</dbReference>
<comment type="function">
    <text evidence="14 15">Catalyzes the oxidation of protoporphyrinogen IX to protoporphyrin IX.</text>
</comment>
<comment type="cofactor">
    <cofactor evidence="14 15">
        <name>heme b</name>
        <dbReference type="ChEBI" id="CHEBI:60344"/>
    </cofactor>
    <text evidence="14 15">Binds 1 heme b (iron(II)-protoporphyrin IX) group per subunit.</text>
</comment>
<keyword evidence="5 14" id="KW-1003">Cell membrane</keyword>
<dbReference type="RefSeq" id="WP_134672904.1">
    <property type="nucleotide sequence ID" value="NZ_SPUH01000001.1"/>
</dbReference>
<dbReference type="GO" id="GO:0006782">
    <property type="term" value="P:protoporphyrinogen IX biosynthetic process"/>
    <property type="evidence" value="ECO:0007669"/>
    <property type="project" value="UniProtKB-UniRule"/>
</dbReference>
<dbReference type="GO" id="GO:0046872">
    <property type="term" value="F:metal ion binding"/>
    <property type="evidence" value="ECO:0007669"/>
    <property type="project" value="UniProtKB-UniRule"/>
</dbReference>
<keyword evidence="17" id="KW-1185">Reference proteome</keyword>
<dbReference type="InterPro" id="IPR005265">
    <property type="entry name" value="HemJ-like"/>
</dbReference>
<feature type="transmembrane region" description="Helical" evidence="14">
    <location>
        <begin position="52"/>
        <end position="74"/>
    </location>
</feature>
<protein>
    <recommendedName>
        <fullName evidence="4 14">Protoporphyrinogen IX oxidase</fullName>
        <shortName evidence="14">PPO</shortName>
        <ecNumber evidence="14 15">1.3.99.-</ecNumber>
    </recommendedName>
</protein>
<dbReference type="HAMAP" id="MF_02239">
    <property type="entry name" value="HemJ"/>
    <property type="match status" value="1"/>
</dbReference>
<gene>
    <name evidence="16" type="ORF">E4582_01155</name>
</gene>
<comment type="caution">
    <text evidence="16">The sequence shown here is derived from an EMBL/GenBank/DDBJ whole genome shotgun (WGS) entry which is preliminary data.</text>
</comment>
<keyword evidence="7 14" id="KW-0812">Transmembrane</keyword>
<evidence type="ECO:0000256" key="5">
    <source>
        <dbReference type="ARBA" id="ARBA00022475"/>
    </source>
</evidence>
<comment type="catalytic activity">
    <reaction evidence="13 14 15">
        <text>protoporphyrinogen IX + 3 A = protoporphyrin IX + 3 AH2</text>
        <dbReference type="Rhea" id="RHEA:62000"/>
        <dbReference type="ChEBI" id="CHEBI:13193"/>
        <dbReference type="ChEBI" id="CHEBI:17499"/>
        <dbReference type="ChEBI" id="CHEBI:57306"/>
        <dbReference type="ChEBI" id="CHEBI:57307"/>
    </reaction>
</comment>
<feature type="binding site" description="axial binding residue" evidence="14">
    <location>
        <position position="11"/>
    </location>
    <ligand>
        <name>heme</name>
        <dbReference type="ChEBI" id="CHEBI:30413"/>
    </ligand>
    <ligandPart>
        <name>Fe</name>
        <dbReference type="ChEBI" id="CHEBI:18248"/>
    </ligandPart>
</feature>
<evidence type="ECO:0000256" key="1">
    <source>
        <dbReference type="ARBA" id="ARBA00004651"/>
    </source>
</evidence>
<comment type="similarity">
    <text evidence="3 14 15">Belongs to the HemJ family.</text>
</comment>
<evidence type="ECO:0000256" key="12">
    <source>
        <dbReference type="ARBA" id="ARBA00023136"/>
    </source>
</evidence>
<evidence type="ECO:0000256" key="13">
    <source>
        <dbReference type="ARBA" id="ARBA00048390"/>
    </source>
</evidence>
<evidence type="ECO:0000313" key="16">
    <source>
        <dbReference type="EMBL" id="TKS53518.1"/>
    </source>
</evidence>
<organism evidence="16 17">
    <name type="scientific">Luteimonas yindakuii</name>
    <dbReference type="NCBI Taxonomy" id="2565782"/>
    <lineage>
        <taxon>Bacteria</taxon>
        <taxon>Pseudomonadati</taxon>
        <taxon>Pseudomonadota</taxon>
        <taxon>Gammaproteobacteria</taxon>
        <taxon>Lysobacterales</taxon>
        <taxon>Lysobacteraceae</taxon>
        <taxon>Luteimonas</taxon>
    </lineage>
</organism>
<reference evidence="16 17" key="1">
    <citation type="submission" date="2019-01" db="EMBL/GenBank/DDBJ databases">
        <authorList>
            <person name="Zhang S."/>
        </authorList>
    </citation>
    <scope>NUCLEOTIDE SEQUENCE [LARGE SCALE GENOMIC DNA]</scope>
    <source>
        <strain evidence="16 17">1626</strain>
    </source>
</reference>
<dbReference type="Pfam" id="PF03653">
    <property type="entry name" value="UPF0093"/>
    <property type="match status" value="1"/>
</dbReference>
<evidence type="ECO:0000256" key="11">
    <source>
        <dbReference type="ARBA" id="ARBA00023004"/>
    </source>
</evidence>
<evidence type="ECO:0000256" key="4">
    <source>
        <dbReference type="ARBA" id="ARBA00017504"/>
    </source>
</evidence>
<evidence type="ECO:0000256" key="8">
    <source>
        <dbReference type="ARBA" id="ARBA00022723"/>
    </source>
</evidence>
<evidence type="ECO:0000256" key="3">
    <source>
        <dbReference type="ARBA" id="ARBA00006501"/>
    </source>
</evidence>